<accession>A0A2S5DYS5</accession>
<protein>
    <recommendedName>
        <fullName evidence="4">Lipoprotein</fullName>
    </recommendedName>
</protein>
<dbReference type="EMBL" id="PQVP01000002">
    <property type="protein sequence ID" value="POZ84244.1"/>
    <property type="molecule type" value="Genomic_DNA"/>
</dbReference>
<dbReference type="RefSeq" id="WP_009238817.1">
    <property type="nucleotide sequence ID" value="NZ_CM009575.1"/>
</dbReference>
<reference evidence="2 3" key="1">
    <citation type="submission" date="2018-01" db="EMBL/GenBank/DDBJ databases">
        <title>Successful Treatment of Persistent Burkholderia cepacia Bacteremia with Ceftazidime-Avibactam.</title>
        <authorList>
            <person name="Tamma P."/>
            <person name="Fan Y."/>
            <person name="Bergman Y."/>
            <person name="Sick-Samuels A."/>
            <person name="Hsu A."/>
            <person name="Timp W."/>
            <person name="Simner P."/>
        </authorList>
    </citation>
    <scope>NUCLEOTIDE SEQUENCE [LARGE SCALE GENOMIC DNA]</scope>
    <source>
        <strain evidence="2 3">170816</strain>
    </source>
</reference>
<name>A0A2S5DYS5_9BURK</name>
<dbReference type="Proteomes" id="UP000238655">
    <property type="component" value="Chromosome 1"/>
</dbReference>
<evidence type="ECO:0008006" key="4">
    <source>
        <dbReference type="Google" id="ProtNLM"/>
    </source>
</evidence>
<evidence type="ECO:0000313" key="3">
    <source>
        <dbReference type="Proteomes" id="UP000238655"/>
    </source>
</evidence>
<proteinExistence type="predicted"/>
<feature type="signal peptide" evidence="1">
    <location>
        <begin position="1"/>
        <end position="24"/>
    </location>
</feature>
<gene>
    <name evidence="2" type="ORF">C3743_30050</name>
</gene>
<organism evidence="2 3">
    <name type="scientific">Burkholderia contaminans</name>
    <dbReference type="NCBI Taxonomy" id="488447"/>
    <lineage>
        <taxon>Bacteria</taxon>
        <taxon>Pseudomonadati</taxon>
        <taxon>Pseudomonadota</taxon>
        <taxon>Betaproteobacteria</taxon>
        <taxon>Burkholderiales</taxon>
        <taxon>Burkholderiaceae</taxon>
        <taxon>Burkholderia</taxon>
        <taxon>Burkholderia cepacia complex</taxon>
    </lineage>
</organism>
<comment type="caution">
    <text evidence="2">The sequence shown here is derived from an EMBL/GenBank/DDBJ whole genome shotgun (WGS) entry which is preliminary data.</text>
</comment>
<dbReference type="GeneID" id="61387677"/>
<evidence type="ECO:0000313" key="2">
    <source>
        <dbReference type="EMBL" id="POZ84244.1"/>
    </source>
</evidence>
<evidence type="ECO:0000256" key="1">
    <source>
        <dbReference type="SAM" id="SignalP"/>
    </source>
</evidence>
<dbReference type="PROSITE" id="PS51257">
    <property type="entry name" value="PROKAR_LIPOPROTEIN"/>
    <property type="match status" value="1"/>
</dbReference>
<keyword evidence="1" id="KW-0732">Signal</keyword>
<sequence length="104" mass="10909">MRKTTTIAALFLPLFLAACGQKLSGTYASVSPQGLGNALDGAVILEFESGDKVVMKSPFGSTETNYSVDGNKLKIAANGQNMILEIQDDGSIAGWPGGMLLKKK</sequence>
<feature type="chain" id="PRO_5015708423" description="Lipoprotein" evidence="1">
    <location>
        <begin position="25"/>
        <end position="104"/>
    </location>
</feature>
<dbReference type="AlphaFoldDB" id="A0A2S5DYS5"/>